<feature type="transmembrane region" description="Helical" evidence="1">
    <location>
        <begin position="116"/>
        <end position="133"/>
    </location>
</feature>
<evidence type="ECO:0000256" key="1">
    <source>
        <dbReference type="SAM" id="Phobius"/>
    </source>
</evidence>
<keyword evidence="3" id="KW-1185">Reference proteome</keyword>
<feature type="transmembrane region" description="Helical" evidence="1">
    <location>
        <begin position="6"/>
        <end position="28"/>
    </location>
</feature>
<proteinExistence type="predicted"/>
<feature type="transmembrane region" description="Helical" evidence="1">
    <location>
        <begin position="83"/>
        <end position="104"/>
    </location>
</feature>
<name>A0ABW2YPG4_9GAMM</name>
<evidence type="ECO:0008006" key="4">
    <source>
        <dbReference type="Google" id="ProtNLM"/>
    </source>
</evidence>
<dbReference type="RefSeq" id="WP_386812397.1">
    <property type="nucleotide sequence ID" value="NZ_JBHTIH010000003.1"/>
</dbReference>
<gene>
    <name evidence="2" type="ORF">ACFQZQ_08910</name>
</gene>
<reference evidence="3" key="1">
    <citation type="journal article" date="2019" name="Int. J. Syst. Evol. Microbiol.">
        <title>The Global Catalogue of Microorganisms (GCM) 10K type strain sequencing project: providing services to taxonomists for standard genome sequencing and annotation.</title>
        <authorList>
            <consortium name="The Broad Institute Genomics Platform"/>
            <consortium name="The Broad Institute Genome Sequencing Center for Infectious Disease"/>
            <person name="Wu L."/>
            <person name="Ma J."/>
        </authorList>
    </citation>
    <scope>NUCLEOTIDE SEQUENCE [LARGE SCALE GENOMIC DNA]</scope>
    <source>
        <strain evidence="3">CCUG 55491</strain>
    </source>
</reference>
<dbReference type="EMBL" id="JBHTIH010000003">
    <property type="protein sequence ID" value="MFD0739399.1"/>
    <property type="molecule type" value="Genomic_DNA"/>
</dbReference>
<feature type="transmembrane region" description="Helical" evidence="1">
    <location>
        <begin position="49"/>
        <end position="68"/>
    </location>
</feature>
<sequence length="140" mass="15767">MDKRFWISGVVMTIATMLLGWVVHGFLLAGEYIPLTGTIMRTPEESGQYMYWMLLADVCIGFAMTWIYRQGIDSGKGMLGQGLRFGVAVALLTVIPQFLIYYTVQRLPASLVHKQLIFDSLRMIVLGVLVAYLNPRSRTS</sequence>
<accession>A0ABW2YPG4</accession>
<protein>
    <recommendedName>
        <fullName evidence="4">DUF1761 domain-containing protein</fullName>
    </recommendedName>
</protein>
<evidence type="ECO:0000313" key="2">
    <source>
        <dbReference type="EMBL" id="MFD0739399.1"/>
    </source>
</evidence>
<evidence type="ECO:0000313" key="3">
    <source>
        <dbReference type="Proteomes" id="UP001597090"/>
    </source>
</evidence>
<comment type="caution">
    <text evidence="2">The sequence shown here is derived from an EMBL/GenBank/DDBJ whole genome shotgun (WGS) entry which is preliminary data.</text>
</comment>
<keyword evidence="1" id="KW-1133">Transmembrane helix</keyword>
<dbReference type="Proteomes" id="UP001597090">
    <property type="component" value="Unassembled WGS sequence"/>
</dbReference>
<keyword evidence="1" id="KW-0472">Membrane</keyword>
<keyword evidence="1" id="KW-0812">Transmembrane</keyword>
<organism evidence="2 3">
    <name type="scientific">Lysobacter koreensis</name>
    <dbReference type="NCBI Taxonomy" id="266122"/>
    <lineage>
        <taxon>Bacteria</taxon>
        <taxon>Pseudomonadati</taxon>
        <taxon>Pseudomonadota</taxon>
        <taxon>Gammaproteobacteria</taxon>
        <taxon>Lysobacterales</taxon>
        <taxon>Lysobacteraceae</taxon>
        <taxon>Lysobacter</taxon>
    </lineage>
</organism>